<comment type="similarity">
    <text evidence="2">Belongs to the EamA transporter family.</text>
</comment>
<evidence type="ECO:0000259" key="4">
    <source>
        <dbReference type="Pfam" id="PF00892"/>
    </source>
</evidence>
<feature type="domain" description="EamA" evidence="4">
    <location>
        <begin position="2"/>
        <end position="131"/>
    </location>
</feature>
<dbReference type="Pfam" id="PF00892">
    <property type="entry name" value="EamA"/>
    <property type="match status" value="1"/>
</dbReference>
<dbReference type="InterPro" id="IPR037185">
    <property type="entry name" value="EmrE-like"/>
</dbReference>
<dbReference type="RefSeq" id="WP_025849244.1">
    <property type="nucleotide sequence ID" value="NZ_JAUMKJ010000066.1"/>
</dbReference>
<keyword evidence="3" id="KW-0472">Membrane</keyword>
<dbReference type="InterPro" id="IPR000620">
    <property type="entry name" value="EamA_dom"/>
</dbReference>
<keyword evidence="6" id="KW-1185">Reference proteome</keyword>
<sequence>MWFLFAAASALCFGLRGILYQWTSQRPLNRNLLLLGVYASGTLIALVAAAVTGQAWTKPVWIGTLLGLFSFISNAAMYKGYSVGKASLVAMFTGLPPVVVVLFAYVLWGEKLNTAQLAAFVVIVAGILMIRYSNDISLKNLQGVHWGAITMLFFGLTDLSSKQATLIGAATLPTLALMYGTGSLLFAAAWLLERKQEAFARAAIRAGCEEAAAGTEAGPAEAADSMVREAAPANAPGRGPAPALARGWSPGRTLVWGMFVGITNVCGMILAMPAFAAGVTGLVSVVIAMNVVLVLFYARFGLKEKFSRLESGGLLLALIGIIVLRLAA</sequence>
<dbReference type="Gene3D" id="1.10.3730.20">
    <property type="match status" value="1"/>
</dbReference>
<gene>
    <name evidence="5" type="ORF">Q3C12_31350</name>
</gene>
<evidence type="ECO:0000313" key="6">
    <source>
        <dbReference type="Proteomes" id="UP001168883"/>
    </source>
</evidence>
<feature type="transmembrane region" description="Helical" evidence="3">
    <location>
        <begin position="309"/>
        <end position="327"/>
    </location>
</feature>
<feature type="transmembrane region" description="Helical" evidence="3">
    <location>
        <begin position="60"/>
        <end position="81"/>
    </location>
</feature>
<evidence type="ECO:0000256" key="3">
    <source>
        <dbReference type="SAM" id="Phobius"/>
    </source>
</evidence>
<feature type="transmembrane region" description="Helical" evidence="3">
    <location>
        <begin position="33"/>
        <end position="53"/>
    </location>
</feature>
<feature type="transmembrane region" description="Helical" evidence="3">
    <location>
        <begin position="166"/>
        <end position="192"/>
    </location>
</feature>
<feature type="transmembrane region" description="Helical" evidence="3">
    <location>
        <begin position="87"/>
        <end position="108"/>
    </location>
</feature>
<comment type="subcellular location">
    <subcellularLocation>
        <location evidence="1">Endomembrane system</location>
        <topology evidence="1">Multi-pass membrane protein</topology>
    </subcellularLocation>
</comment>
<reference evidence="5" key="1">
    <citation type="submission" date="2023-07" db="EMBL/GenBank/DDBJ databases">
        <authorList>
            <person name="Aktuganov G."/>
            <person name="Boyko T."/>
            <person name="Delegan Y."/>
            <person name="Galimzianova N."/>
            <person name="Gilvanova E."/>
            <person name="Korobov V."/>
            <person name="Kuzmina L."/>
            <person name="Melentiev A."/>
            <person name="Milman P."/>
            <person name="Ryabova A."/>
            <person name="Stupak E."/>
            <person name="Yasakov T."/>
            <person name="Zharikova N."/>
            <person name="Zhurenko E."/>
        </authorList>
    </citation>
    <scope>NUCLEOTIDE SEQUENCE</scope>
    <source>
        <strain evidence="5">IB-739</strain>
    </source>
</reference>
<proteinExistence type="inferred from homology"/>
<evidence type="ECO:0000256" key="2">
    <source>
        <dbReference type="ARBA" id="ARBA00007362"/>
    </source>
</evidence>
<dbReference type="Proteomes" id="UP001168883">
    <property type="component" value="Unassembled WGS sequence"/>
</dbReference>
<keyword evidence="3" id="KW-1133">Transmembrane helix</keyword>
<dbReference type="PANTHER" id="PTHR22911">
    <property type="entry name" value="ACYL-MALONYL CONDENSING ENZYME-RELATED"/>
    <property type="match status" value="1"/>
</dbReference>
<evidence type="ECO:0000313" key="5">
    <source>
        <dbReference type="EMBL" id="MDO3681493.1"/>
    </source>
</evidence>
<protein>
    <submittedName>
        <fullName evidence="5">DMT family transporter</fullName>
    </submittedName>
</protein>
<keyword evidence="3" id="KW-0812">Transmembrane</keyword>
<dbReference type="EMBL" id="JAUMKJ010000066">
    <property type="protein sequence ID" value="MDO3681493.1"/>
    <property type="molecule type" value="Genomic_DNA"/>
</dbReference>
<dbReference type="PANTHER" id="PTHR22911:SF137">
    <property type="entry name" value="SOLUTE CARRIER FAMILY 35 MEMBER G2-RELATED"/>
    <property type="match status" value="1"/>
</dbReference>
<feature type="transmembrane region" description="Helical" evidence="3">
    <location>
        <begin position="282"/>
        <end position="302"/>
    </location>
</feature>
<name>A0ABT8VKI9_9BACL</name>
<feature type="transmembrane region" description="Helical" evidence="3">
    <location>
        <begin position="115"/>
        <end position="132"/>
    </location>
</feature>
<dbReference type="SUPFAM" id="SSF103481">
    <property type="entry name" value="Multidrug resistance efflux transporter EmrE"/>
    <property type="match status" value="2"/>
</dbReference>
<accession>A0ABT8VKI9</accession>
<evidence type="ECO:0000256" key="1">
    <source>
        <dbReference type="ARBA" id="ARBA00004127"/>
    </source>
</evidence>
<feature type="transmembrane region" description="Helical" evidence="3">
    <location>
        <begin position="254"/>
        <end position="276"/>
    </location>
</feature>
<organism evidence="5 6">
    <name type="scientific">Paenibacillus ehimensis</name>
    <dbReference type="NCBI Taxonomy" id="79264"/>
    <lineage>
        <taxon>Bacteria</taxon>
        <taxon>Bacillati</taxon>
        <taxon>Bacillota</taxon>
        <taxon>Bacilli</taxon>
        <taxon>Bacillales</taxon>
        <taxon>Paenibacillaceae</taxon>
        <taxon>Paenibacillus</taxon>
    </lineage>
</organism>
<comment type="caution">
    <text evidence="5">The sequence shown here is derived from an EMBL/GenBank/DDBJ whole genome shotgun (WGS) entry which is preliminary data.</text>
</comment>